<dbReference type="PANTHER" id="PTHR38468:SF1">
    <property type="entry name" value="SLL0939 PROTEIN"/>
    <property type="match status" value="1"/>
</dbReference>
<evidence type="ECO:0000256" key="1">
    <source>
        <dbReference type="SAM" id="Phobius"/>
    </source>
</evidence>
<proteinExistence type="predicted"/>
<dbReference type="RefSeq" id="WP_284349132.1">
    <property type="nucleotide sequence ID" value="NZ_BRXS01000002.1"/>
</dbReference>
<dbReference type="AlphaFoldDB" id="A0AA37Q1L0"/>
<evidence type="ECO:0000313" key="2">
    <source>
        <dbReference type="EMBL" id="GLC24684.1"/>
    </source>
</evidence>
<name>A0AA37Q1L0_9BACT</name>
<sequence>MDLHRLIPAAARMVELVGVAILLLGALLALGAFVVRLGRGGPFAAVYDDLRANLGRAILLGLEFLVIADIIGTVAVEPTLANLAVLAVIVAIRTFLSFALELEVTGRWPWQPRSERADATEPREVSR</sequence>
<evidence type="ECO:0000313" key="3">
    <source>
        <dbReference type="Proteomes" id="UP001161325"/>
    </source>
</evidence>
<dbReference type="Pfam" id="PF07784">
    <property type="entry name" value="DUF1622"/>
    <property type="match status" value="1"/>
</dbReference>
<reference evidence="2" key="1">
    <citation type="submission" date="2022-08" db="EMBL/GenBank/DDBJ databases">
        <title>Draft genome sequencing of Roseisolibacter agri AW1220.</title>
        <authorList>
            <person name="Tobiishi Y."/>
            <person name="Tonouchi A."/>
        </authorList>
    </citation>
    <scope>NUCLEOTIDE SEQUENCE</scope>
    <source>
        <strain evidence="2">AW1220</strain>
    </source>
</reference>
<gene>
    <name evidence="2" type="ORF">rosag_11970</name>
</gene>
<keyword evidence="1" id="KW-0812">Transmembrane</keyword>
<keyword evidence="1" id="KW-0472">Membrane</keyword>
<dbReference type="InterPro" id="IPR012427">
    <property type="entry name" value="DUF1622"/>
</dbReference>
<dbReference type="PANTHER" id="PTHR38468">
    <property type="entry name" value="SLL0939 PROTEIN"/>
    <property type="match status" value="1"/>
</dbReference>
<evidence type="ECO:0008006" key="4">
    <source>
        <dbReference type="Google" id="ProtNLM"/>
    </source>
</evidence>
<accession>A0AA37Q1L0</accession>
<dbReference type="Proteomes" id="UP001161325">
    <property type="component" value="Unassembled WGS sequence"/>
</dbReference>
<protein>
    <recommendedName>
        <fullName evidence="4">DUF1622 domain-containing protein</fullName>
    </recommendedName>
</protein>
<organism evidence="2 3">
    <name type="scientific">Roseisolibacter agri</name>
    <dbReference type="NCBI Taxonomy" id="2014610"/>
    <lineage>
        <taxon>Bacteria</taxon>
        <taxon>Pseudomonadati</taxon>
        <taxon>Gemmatimonadota</taxon>
        <taxon>Gemmatimonadia</taxon>
        <taxon>Gemmatimonadales</taxon>
        <taxon>Gemmatimonadaceae</taxon>
        <taxon>Roseisolibacter</taxon>
    </lineage>
</organism>
<dbReference type="EMBL" id="BRXS01000002">
    <property type="protein sequence ID" value="GLC24684.1"/>
    <property type="molecule type" value="Genomic_DNA"/>
</dbReference>
<keyword evidence="1" id="KW-1133">Transmembrane helix</keyword>
<comment type="caution">
    <text evidence="2">The sequence shown here is derived from an EMBL/GenBank/DDBJ whole genome shotgun (WGS) entry which is preliminary data.</text>
</comment>
<feature type="transmembrane region" description="Helical" evidence="1">
    <location>
        <begin position="12"/>
        <end position="34"/>
    </location>
</feature>
<keyword evidence="3" id="KW-1185">Reference proteome</keyword>